<dbReference type="RefSeq" id="WP_157370279.1">
    <property type="nucleotide sequence ID" value="NZ_LT838813.1"/>
</dbReference>
<organism evidence="1 2">
    <name type="scientific">Aquiflexum balticum DSM 16537</name>
    <dbReference type="NCBI Taxonomy" id="758820"/>
    <lineage>
        <taxon>Bacteria</taxon>
        <taxon>Pseudomonadati</taxon>
        <taxon>Bacteroidota</taxon>
        <taxon>Cytophagia</taxon>
        <taxon>Cytophagales</taxon>
        <taxon>Cyclobacteriaceae</taxon>
        <taxon>Aquiflexum</taxon>
    </lineage>
</organism>
<sequence length="126" mass="14278">MAKFSDSALLKTKTRGMIYIDLFSGYGQPSTTQIVMKNIQGQEELLMSFDGNVTHHELGSARKLKYNKLEIRTTIHDVHDNPIEKIDMSLSIKVFDLDASEVETNFSMKTIGMGTILYSDFHITIM</sequence>
<protein>
    <submittedName>
        <fullName evidence="1">Uncharacterized protein</fullName>
    </submittedName>
</protein>
<dbReference type="Proteomes" id="UP000192333">
    <property type="component" value="Chromosome I"/>
</dbReference>
<dbReference type="AlphaFoldDB" id="A0A1W2HBY3"/>
<accession>A0A1W2HBY3</accession>
<proteinExistence type="predicted"/>
<evidence type="ECO:0000313" key="2">
    <source>
        <dbReference type="Proteomes" id="UP000192333"/>
    </source>
</evidence>
<reference evidence="2" key="1">
    <citation type="submission" date="2017-04" db="EMBL/GenBank/DDBJ databases">
        <authorList>
            <person name="Varghese N."/>
            <person name="Submissions S."/>
        </authorList>
    </citation>
    <scope>NUCLEOTIDE SEQUENCE [LARGE SCALE GENOMIC DNA]</scope>
    <source>
        <strain evidence="2">DSM 16537</strain>
    </source>
</reference>
<name>A0A1W2HBY3_9BACT</name>
<keyword evidence="2" id="KW-1185">Reference proteome</keyword>
<dbReference type="EMBL" id="LT838813">
    <property type="protein sequence ID" value="SMD46086.1"/>
    <property type="molecule type" value="Genomic_DNA"/>
</dbReference>
<evidence type="ECO:0000313" key="1">
    <source>
        <dbReference type="EMBL" id="SMD46086.1"/>
    </source>
</evidence>
<gene>
    <name evidence="1" type="ORF">SAMN00777080_4765</name>
</gene>